<protein>
    <submittedName>
        <fullName evidence="1">Uncharacterized protein</fullName>
    </submittedName>
</protein>
<evidence type="ECO:0000313" key="2">
    <source>
        <dbReference type="Proteomes" id="UP001063698"/>
    </source>
</evidence>
<sequence>MYIDGKELYLMWVRFSKDLFQKESEIEKLIKILFNNDQNNSVFKRVEVRQNDPELNQIYQRKNEIIEYIRTVHIPNQQSNTDPIFLIPGRNRVRDRIYTFTFLKEGNNVKILSKGIVSGSVRWERSNCVIPPISIGYSGPHVSLVRTASRGIFRNWNKIKDLIDKDESSIVDFCKNVLKSKGEDFCIKELKSGEMLESTFGYGFVLDDQTTVPLWSMGDGFRGGAVQLSILDALSTSHKILGSPNKKLFVLDTPEAFMHPELEEYLASQIAYEASRTEDLYVATATQSMEYFILLLSNFFTSYGINVGDEDKARESISVLLFGRPGTHHGEDIEVNITELEITKKQIEMDSPIKNVSKHFTILEYLNLGIDIRFLKY</sequence>
<proteinExistence type="predicted"/>
<gene>
    <name evidence="1" type="ORF">IPA_02990</name>
</gene>
<dbReference type="AlphaFoldDB" id="A0A977PL92"/>
<name>A0A977PL92_9CREN</name>
<keyword evidence="2" id="KW-1185">Reference proteome</keyword>
<evidence type="ECO:0000313" key="1">
    <source>
        <dbReference type="EMBL" id="UXD22259.1"/>
    </source>
</evidence>
<dbReference type="KEGG" id="ipc:IPA_02990"/>
<dbReference type="Proteomes" id="UP001063698">
    <property type="component" value="Chromosome"/>
</dbReference>
<accession>A0A977PL92</accession>
<dbReference type="EMBL" id="CP006868">
    <property type="protein sequence ID" value="UXD22259.1"/>
    <property type="molecule type" value="Genomic_DNA"/>
</dbReference>
<reference evidence="1" key="1">
    <citation type="submission" date="2013-11" db="EMBL/GenBank/DDBJ databases">
        <title>Comparative genomics of Ignicoccus.</title>
        <authorList>
            <person name="Podar M."/>
        </authorList>
    </citation>
    <scope>NUCLEOTIDE SEQUENCE</scope>
    <source>
        <strain evidence="1">DSM 13166</strain>
    </source>
</reference>
<organism evidence="1 2">
    <name type="scientific">Ignicoccus pacificus DSM 13166</name>
    <dbReference type="NCBI Taxonomy" id="940294"/>
    <lineage>
        <taxon>Archaea</taxon>
        <taxon>Thermoproteota</taxon>
        <taxon>Thermoprotei</taxon>
        <taxon>Desulfurococcales</taxon>
        <taxon>Desulfurococcaceae</taxon>
        <taxon>Ignicoccus</taxon>
    </lineage>
</organism>